<dbReference type="OrthoDB" id="2339329at2"/>
<evidence type="ECO:0000256" key="4">
    <source>
        <dbReference type="RuleBase" id="RU003690"/>
    </source>
</evidence>
<dbReference type="EMBL" id="FMKA01000025">
    <property type="protein sequence ID" value="SCP98761.1"/>
    <property type="molecule type" value="Genomic_DNA"/>
</dbReference>
<keyword evidence="2" id="KW-0378">Hydrolase</keyword>
<evidence type="ECO:0000313" key="6">
    <source>
        <dbReference type="Proteomes" id="UP000199315"/>
    </source>
</evidence>
<dbReference type="Gene3D" id="3.20.20.80">
    <property type="entry name" value="Glycosidases"/>
    <property type="match status" value="1"/>
</dbReference>
<dbReference type="FunFam" id="3.20.20.80:FF:000004">
    <property type="entry name" value="Beta-glucosidase 6-phospho-beta-glucosidase"/>
    <property type="match status" value="1"/>
</dbReference>
<reference evidence="5 6" key="1">
    <citation type="submission" date="2016-09" db="EMBL/GenBank/DDBJ databases">
        <authorList>
            <person name="Capua I."/>
            <person name="De Benedictis P."/>
            <person name="Joannis T."/>
            <person name="Lombin L.H."/>
            <person name="Cattoli G."/>
        </authorList>
    </citation>
    <scope>NUCLEOTIDE SEQUENCE [LARGE SCALE GENOMIC DNA]</scope>
    <source>
        <strain evidence="5 6">GluBS11</strain>
    </source>
</reference>
<evidence type="ECO:0000313" key="5">
    <source>
        <dbReference type="EMBL" id="SCP98761.1"/>
    </source>
</evidence>
<sequence>MQNIKMRYEFPKEFIWGVSTAAAQIEGAAFEDGKGPSIWDVFSRIPGKIHENDSLEVSCDSYHLYEKDIELMKSLGVKSYRFSFSWARIMPDGIGHVNQAGIDYYRKLIACLKKNDIIPNATIYHWDLPYALQVRGGFGNRNIVEWYCNYAKVLFDHFGDDVDFWVTFNEPIAVYVGHAAGFFAPGIKDEKYARQCLHNLLLCHGETVKMFRSYGFEKSKIGIVVDVWKHYPSRPGNREDEALAKKNNEIEGYGIFLHPLFLGGYSEELNHYLKENDMVPDMQDGDFEIMKQELDFYGLNFYNGLYDNADEFKKMKEAVDNGGNYQNKPESHVEAIQDVLHMLKGKYKISIPIYITENGLPQPDDGTKSMEFFLDDQEKIDYVKDVLVFLHKAMEDGIDVKGYYMWSLMDNYEWNGGFAMRYGLYYTDYKTLERIPKKSSEWYRQVICQHGFAE</sequence>
<name>A0A1D3TWU5_9FIRM</name>
<dbReference type="PANTHER" id="PTHR10353:SF36">
    <property type="entry name" value="LP05116P"/>
    <property type="match status" value="1"/>
</dbReference>
<keyword evidence="6" id="KW-1185">Reference proteome</keyword>
<dbReference type="STRING" id="1619234.SAMN05421730_102545"/>
<dbReference type="Pfam" id="PF00232">
    <property type="entry name" value="Glyco_hydro_1"/>
    <property type="match status" value="1"/>
</dbReference>
<keyword evidence="3" id="KW-0326">Glycosidase</keyword>
<dbReference type="InterPro" id="IPR001360">
    <property type="entry name" value="Glyco_hydro_1"/>
</dbReference>
<accession>A0A1D3TWU5</accession>
<evidence type="ECO:0000256" key="3">
    <source>
        <dbReference type="ARBA" id="ARBA00023295"/>
    </source>
</evidence>
<dbReference type="SUPFAM" id="SSF51445">
    <property type="entry name" value="(Trans)glycosidases"/>
    <property type="match status" value="1"/>
</dbReference>
<organism evidence="5 6">
    <name type="scientific">Anaerobium acetethylicum</name>
    <dbReference type="NCBI Taxonomy" id="1619234"/>
    <lineage>
        <taxon>Bacteria</taxon>
        <taxon>Bacillati</taxon>
        <taxon>Bacillota</taxon>
        <taxon>Clostridia</taxon>
        <taxon>Lachnospirales</taxon>
        <taxon>Lachnospiraceae</taxon>
        <taxon>Anaerobium</taxon>
    </lineage>
</organism>
<evidence type="ECO:0000256" key="1">
    <source>
        <dbReference type="ARBA" id="ARBA00010838"/>
    </source>
</evidence>
<proteinExistence type="inferred from homology"/>
<dbReference type="Proteomes" id="UP000199315">
    <property type="component" value="Unassembled WGS sequence"/>
</dbReference>
<evidence type="ECO:0000256" key="2">
    <source>
        <dbReference type="ARBA" id="ARBA00022801"/>
    </source>
</evidence>
<dbReference type="PRINTS" id="PR00131">
    <property type="entry name" value="GLHYDRLASE1"/>
</dbReference>
<dbReference type="RefSeq" id="WP_091235910.1">
    <property type="nucleotide sequence ID" value="NZ_FMKA01000025.1"/>
</dbReference>
<dbReference type="InterPro" id="IPR017853">
    <property type="entry name" value="GH"/>
</dbReference>
<dbReference type="GO" id="GO:0008422">
    <property type="term" value="F:beta-glucosidase activity"/>
    <property type="evidence" value="ECO:0007669"/>
    <property type="project" value="TreeGrafter"/>
</dbReference>
<dbReference type="AlphaFoldDB" id="A0A1D3TWU5"/>
<protein>
    <submittedName>
        <fullName evidence="5">Beta-glucosidase</fullName>
    </submittedName>
</protein>
<dbReference type="GO" id="GO:0005975">
    <property type="term" value="P:carbohydrate metabolic process"/>
    <property type="evidence" value="ECO:0007669"/>
    <property type="project" value="InterPro"/>
</dbReference>
<comment type="similarity">
    <text evidence="1 4">Belongs to the glycosyl hydrolase 1 family.</text>
</comment>
<dbReference type="PANTHER" id="PTHR10353">
    <property type="entry name" value="GLYCOSYL HYDROLASE"/>
    <property type="match status" value="1"/>
</dbReference>
<gene>
    <name evidence="5" type="ORF">SAMN05421730_102545</name>
</gene>